<reference evidence="1 2" key="1">
    <citation type="submission" date="2024-09" db="EMBL/GenBank/DDBJ databases">
        <authorList>
            <person name="Sun Q."/>
            <person name="Mori K."/>
        </authorList>
    </citation>
    <scope>NUCLEOTIDE SEQUENCE [LARGE SCALE GENOMIC DNA]</scope>
    <source>
        <strain evidence="1 2">NCAIM B.02301</strain>
    </source>
</reference>
<dbReference type="EMBL" id="JBHLTR010000004">
    <property type="protein sequence ID" value="MFC0557958.1"/>
    <property type="molecule type" value="Genomic_DNA"/>
</dbReference>
<organism evidence="1 2">
    <name type="scientific">Halalkalibacter alkalisediminis</name>
    <dbReference type="NCBI Taxonomy" id="935616"/>
    <lineage>
        <taxon>Bacteria</taxon>
        <taxon>Bacillati</taxon>
        <taxon>Bacillota</taxon>
        <taxon>Bacilli</taxon>
        <taxon>Bacillales</taxon>
        <taxon>Bacillaceae</taxon>
        <taxon>Halalkalibacter</taxon>
    </lineage>
</organism>
<proteinExistence type="predicted"/>
<comment type="caution">
    <text evidence="1">The sequence shown here is derived from an EMBL/GenBank/DDBJ whole genome shotgun (WGS) entry which is preliminary data.</text>
</comment>
<gene>
    <name evidence="1" type="ORF">ACFFH4_02680</name>
</gene>
<evidence type="ECO:0000313" key="2">
    <source>
        <dbReference type="Proteomes" id="UP001589833"/>
    </source>
</evidence>
<protein>
    <submittedName>
        <fullName evidence="1">Uncharacterized protein</fullName>
    </submittedName>
</protein>
<dbReference type="Proteomes" id="UP001589833">
    <property type="component" value="Unassembled WGS sequence"/>
</dbReference>
<accession>A0ABV6NCU6</accession>
<dbReference type="RefSeq" id="WP_273841335.1">
    <property type="nucleotide sequence ID" value="NZ_JAQQWT010000003.1"/>
</dbReference>
<sequence length="47" mass="5589">MTRDISDLLVGQIEFVDMLILDEVEKLEETDKIELMDFMTKWNAEQI</sequence>
<name>A0ABV6NCU6_9BACI</name>
<evidence type="ECO:0000313" key="1">
    <source>
        <dbReference type="EMBL" id="MFC0557958.1"/>
    </source>
</evidence>
<keyword evidence="2" id="KW-1185">Reference proteome</keyword>